<organism evidence="2 3">
    <name type="scientific">Penicillium bovifimosum</name>
    <dbReference type="NCBI Taxonomy" id="126998"/>
    <lineage>
        <taxon>Eukaryota</taxon>
        <taxon>Fungi</taxon>
        <taxon>Dikarya</taxon>
        <taxon>Ascomycota</taxon>
        <taxon>Pezizomycotina</taxon>
        <taxon>Eurotiomycetes</taxon>
        <taxon>Eurotiomycetidae</taxon>
        <taxon>Eurotiales</taxon>
        <taxon>Aspergillaceae</taxon>
        <taxon>Penicillium</taxon>
    </lineage>
</organism>
<sequence length="142" mass="15806">MSETPGFALRLEQESVLIDHPDMQLVLVETPPPFHHVHQPQTAGSTSPTPTTPPAQPATHPQGPSITNPTVATRQRRAYNRRIPSKQAVGYEESEVVARQCYDRLLKWHVLCNFSLKNINPVILNGYPDAAAPPPAPYTRKR</sequence>
<dbReference type="EMBL" id="JAPQKL010000001">
    <property type="protein sequence ID" value="KAJ5146646.1"/>
    <property type="molecule type" value="Genomic_DNA"/>
</dbReference>
<evidence type="ECO:0000313" key="3">
    <source>
        <dbReference type="Proteomes" id="UP001149079"/>
    </source>
</evidence>
<reference evidence="2" key="1">
    <citation type="submission" date="2022-11" db="EMBL/GenBank/DDBJ databases">
        <authorList>
            <person name="Petersen C."/>
        </authorList>
    </citation>
    <scope>NUCLEOTIDE SEQUENCE</scope>
    <source>
        <strain evidence="2">IBT 22155</strain>
    </source>
</reference>
<evidence type="ECO:0000256" key="1">
    <source>
        <dbReference type="SAM" id="MobiDB-lite"/>
    </source>
</evidence>
<gene>
    <name evidence="2" type="ORF">N7515_001210</name>
</gene>
<feature type="region of interest" description="Disordered" evidence="1">
    <location>
        <begin position="33"/>
        <end position="83"/>
    </location>
</feature>
<evidence type="ECO:0000313" key="2">
    <source>
        <dbReference type="EMBL" id="KAJ5146646.1"/>
    </source>
</evidence>
<dbReference type="Proteomes" id="UP001149079">
    <property type="component" value="Unassembled WGS sequence"/>
</dbReference>
<comment type="caution">
    <text evidence="2">The sequence shown here is derived from an EMBL/GenBank/DDBJ whole genome shotgun (WGS) entry which is preliminary data.</text>
</comment>
<feature type="compositionally biased region" description="Basic residues" evidence="1">
    <location>
        <begin position="74"/>
        <end position="83"/>
    </location>
</feature>
<name>A0A9W9HG56_9EURO</name>
<reference evidence="2" key="2">
    <citation type="journal article" date="2023" name="IMA Fungus">
        <title>Comparative genomic study of the Penicillium genus elucidates a diverse pangenome and 15 lateral gene transfer events.</title>
        <authorList>
            <person name="Petersen C."/>
            <person name="Sorensen T."/>
            <person name="Nielsen M.R."/>
            <person name="Sondergaard T.E."/>
            <person name="Sorensen J.L."/>
            <person name="Fitzpatrick D.A."/>
            <person name="Frisvad J.C."/>
            <person name="Nielsen K.L."/>
        </authorList>
    </citation>
    <scope>NUCLEOTIDE SEQUENCE</scope>
    <source>
        <strain evidence="2">IBT 22155</strain>
    </source>
</reference>
<dbReference type="RefSeq" id="XP_056527120.1">
    <property type="nucleotide sequence ID" value="XM_056661954.1"/>
</dbReference>
<protein>
    <submittedName>
        <fullName evidence="2">Uncharacterized protein</fullName>
    </submittedName>
</protein>
<accession>A0A9W9HG56</accession>
<dbReference type="GeneID" id="81401124"/>
<feature type="compositionally biased region" description="Low complexity" evidence="1">
    <location>
        <begin position="39"/>
        <end position="49"/>
    </location>
</feature>
<dbReference type="AlphaFoldDB" id="A0A9W9HG56"/>
<proteinExistence type="predicted"/>
<keyword evidence="3" id="KW-1185">Reference proteome</keyword>